<name>A0A645BNA0_9ZZZZ</name>
<accession>A0A645BNA0</accession>
<dbReference type="EMBL" id="VSSQ01021398">
    <property type="protein sequence ID" value="MPM66960.1"/>
    <property type="molecule type" value="Genomic_DNA"/>
</dbReference>
<sequence>MFDNFNAGTIRPDFQLINGGSTESVGGTENNTFALCFVHGGHFTDGGGLSHTVDTDNKNDGRERYQIDFFSAREHIGNNFLYLLFDTFRRADVFLFYSFTKL</sequence>
<comment type="caution">
    <text evidence="1">The sequence shown here is derived from an EMBL/GenBank/DDBJ whole genome shotgun (WGS) entry which is preliminary data.</text>
</comment>
<gene>
    <name evidence="1" type="ORF">SDC9_113874</name>
</gene>
<organism evidence="1">
    <name type="scientific">bioreactor metagenome</name>
    <dbReference type="NCBI Taxonomy" id="1076179"/>
    <lineage>
        <taxon>unclassified sequences</taxon>
        <taxon>metagenomes</taxon>
        <taxon>ecological metagenomes</taxon>
    </lineage>
</organism>
<dbReference type="AlphaFoldDB" id="A0A645BNA0"/>
<evidence type="ECO:0000313" key="1">
    <source>
        <dbReference type="EMBL" id="MPM66960.1"/>
    </source>
</evidence>
<protein>
    <submittedName>
        <fullName evidence="1">Uncharacterized protein</fullName>
    </submittedName>
</protein>
<reference evidence="1" key="1">
    <citation type="submission" date="2019-08" db="EMBL/GenBank/DDBJ databases">
        <authorList>
            <person name="Kucharzyk K."/>
            <person name="Murdoch R.W."/>
            <person name="Higgins S."/>
            <person name="Loffler F."/>
        </authorList>
    </citation>
    <scope>NUCLEOTIDE SEQUENCE</scope>
</reference>
<proteinExistence type="predicted"/>